<dbReference type="Proteomes" id="UP001528672">
    <property type="component" value="Unassembled WGS sequence"/>
</dbReference>
<sequence length="90" mass="9343">MSDLSAPTTPPTAPPAAPEAGPALQQARQGIAETQQCLQAAGLSLRAPPPEPQTCCGRGCNGCVWEGYYGALAFWHEDAEALLKDANPLP</sequence>
<proteinExistence type="predicted"/>
<protein>
    <submittedName>
        <fullName evidence="3">Oxidoreductase-like domain-containing protein</fullName>
    </submittedName>
</protein>
<feature type="compositionally biased region" description="Pro residues" evidence="1">
    <location>
        <begin position="8"/>
        <end position="17"/>
    </location>
</feature>
<dbReference type="InterPro" id="IPR019180">
    <property type="entry name" value="Oxidoreductase-like_N"/>
</dbReference>
<feature type="domain" description="Oxidoreductase-like" evidence="2">
    <location>
        <begin position="41"/>
        <end position="81"/>
    </location>
</feature>
<reference evidence="3 4" key="1">
    <citation type="submission" date="2023-02" db="EMBL/GenBank/DDBJ databases">
        <title>Bacterial whole genome sequence for Curvibacter sp. HBC28.</title>
        <authorList>
            <person name="Le V."/>
            <person name="Ko S.-R."/>
            <person name="Ahn C.-Y."/>
            <person name="Oh H.-M."/>
        </authorList>
    </citation>
    <scope>NUCLEOTIDE SEQUENCE [LARGE SCALE GENOMIC DNA]</scope>
    <source>
        <strain evidence="3 4">HBC28</strain>
    </source>
</reference>
<name>A0ABT5MGI4_9BURK</name>
<keyword evidence="4" id="KW-1185">Reference proteome</keyword>
<feature type="region of interest" description="Disordered" evidence="1">
    <location>
        <begin position="1"/>
        <end position="29"/>
    </location>
</feature>
<comment type="caution">
    <text evidence="3">The sequence shown here is derived from an EMBL/GenBank/DDBJ whole genome shotgun (WGS) entry which is preliminary data.</text>
</comment>
<evidence type="ECO:0000256" key="1">
    <source>
        <dbReference type="SAM" id="MobiDB-lite"/>
    </source>
</evidence>
<dbReference type="RefSeq" id="WP_273927380.1">
    <property type="nucleotide sequence ID" value="NZ_JAQSIO010000004.1"/>
</dbReference>
<evidence type="ECO:0000313" key="3">
    <source>
        <dbReference type="EMBL" id="MDD0815693.1"/>
    </source>
</evidence>
<dbReference type="Pfam" id="PF09791">
    <property type="entry name" value="Oxidored-like"/>
    <property type="match status" value="1"/>
</dbReference>
<evidence type="ECO:0000259" key="2">
    <source>
        <dbReference type="Pfam" id="PF09791"/>
    </source>
</evidence>
<accession>A0ABT5MGI4</accession>
<evidence type="ECO:0000313" key="4">
    <source>
        <dbReference type="Proteomes" id="UP001528672"/>
    </source>
</evidence>
<organism evidence="3 4">
    <name type="scientific">Curvibacter microcysteis</name>
    <dbReference type="NCBI Taxonomy" id="3026419"/>
    <lineage>
        <taxon>Bacteria</taxon>
        <taxon>Pseudomonadati</taxon>
        <taxon>Pseudomonadota</taxon>
        <taxon>Betaproteobacteria</taxon>
        <taxon>Burkholderiales</taxon>
        <taxon>Comamonadaceae</taxon>
        <taxon>Curvibacter</taxon>
    </lineage>
</organism>
<dbReference type="EMBL" id="JAQSIO010000004">
    <property type="protein sequence ID" value="MDD0815693.1"/>
    <property type="molecule type" value="Genomic_DNA"/>
</dbReference>
<gene>
    <name evidence="3" type="ORF">PSQ39_13735</name>
</gene>